<dbReference type="OrthoDB" id="47404at2"/>
<proteinExistence type="predicted"/>
<reference evidence="1 2" key="2">
    <citation type="journal article" date="2009" name="Proc. Natl. Acad. Sci. U.S.A.">
        <title>On the chimeric nature, thermophilic origin, and phylogenetic placement of the Thermotogales.</title>
        <authorList>
            <person name="Zhaxybayeva O."/>
            <person name="Swithers K.S."/>
            <person name="Lapierre P."/>
            <person name="Fournier G.P."/>
            <person name="Bickhart D.M."/>
            <person name="DeBoy R.T."/>
            <person name="Nelson K.E."/>
            <person name="Nesbo C.L."/>
            <person name="Doolittle W.F."/>
            <person name="Gogarten J.P."/>
            <person name="Noll K.M."/>
        </authorList>
    </citation>
    <scope>NUCLEOTIDE SEQUENCE [LARGE SCALE GENOMIC DNA]</scope>
    <source>
        <strain evidence="2">ATCC 35602 / DSM 5306 / Rt17-B1</strain>
    </source>
</reference>
<dbReference type="KEGG" id="fno:Fnod_1269"/>
<gene>
    <name evidence="1" type="ordered locus">Fnod_1269</name>
</gene>
<name>A7HMI3_FERNB</name>
<dbReference type="AlphaFoldDB" id="A7HMI3"/>
<protein>
    <recommendedName>
        <fullName evidence="3">Tfp pilus assembly protein ATPase PilM-like protein</fullName>
    </recommendedName>
</protein>
<dbReference type="STRING" id="381764.Fnod_1269"/>
<dbReference type="Gene3D" id="3.30.1490.300">
    <property type="match status" value="1"/>
</dbReference>
<reference evidence="1 2" key="1">
    <citation type="submission" date="2007-07" db="EMBL/GenBank/DDBJ databases">
        <title>Complete sequence of Fervidobacterium nodosum Rt17-B1.</title>
        <authorList>
            <consortium name="US DOE Joint Genome Institute"/>
            <person name="Copeland A."/>
            <person name="Lucas S."/>
            <person name="Lapidus A."/>
            <person name="Barry K."/>
            <person name="Glavina del Rio T."/>
            <person name="Dalin E."/>
            <person name="Tice H."/>
            <person name="Pitluck S."/>
            <person name="Saunders E."/>
            <person name="Brettin T."/>
            <person name="Bruce D."/>
            <person name="Detter J.C."/>
            <person name="Han C."/>
            <person name="Schmutz J."/>
            <person name="Larimer F."/>
            <person name="Land M."/>
            <person name="Hauser L."/>
            <person name="Kyrpides N."/>
            <person name="Mikhailova N."/>
            <person name="Nelson K."/>
            <person name="Gogarten J.P."/>
            <person name="Noll K."/>
            <person name="Richardson P."/>
        </authorList>
    </citation>
    <scope>NUCLEOTIDE SEQUENCE [LARGE SCALE GENOMIC DNA]</scope>
    <source>
        <strain evidence="2">ATCC 35602 / DSM 5306 / Rt17-B1</strain>
    </source>
</reference>
<evidence type="ECO:0000313" key="1">
    <source>
        <dbReference type="EMBL" id="ABS61116.1"/>
    </source>
</evidence>
<dbReference type="EMBL" id="CP000771">
    <property type="protein sequence ID" value="ABS61116.1"/>
    <property type="molecule type" value="Genomic_DNA"/>
</dbReference>
<dbReference type="HOGENOM" id="CLU_072793_0_0_0"/>
<dbReference type="eggNOG" id="ENOG503310D">
    <property type="taxonomic scope" value="Bacteria"/>
</dbReference>
<dbReference type="Gene3D" id="3.30.420.40">
    <property type="match status" value="2"/>
</dbReference>
<dbReference type="RefSeq" id="WP_011994425.1">
    <property type="nucleotide sequence ID" value="NC_009718.1"/>
</dbReference>
<dbReference type="Proteomes" id="UP000002415">
    <property type="component" value="Chromosome"/>
</dbReference>
<evidence type="ECO:0000313" key="2">
    <source>
        <dbReference type="Proteomes" id="UP000002415"/>
    </source>
</evidence>
<evidence type="ECO:0008006" key="3">
    <source>
        <dbReference type="Google" id="ProtNLM"/>
    </source>
</evidence>
<organism evidence="1 2">
    <name type="scientific">Fervidobacterium nodosum (strain ATCC 35602 / DSM 5306 / Rt17-B1)</name>
    <dbReference type="NCBI Taxonomy" id="381764"/>
    <lineage>
        <taxon>Bacteria</taxon>
        <taxon>Thermotogati</taxon>
        <taxon>Thermotogota</taxon>
        <taxon>Thermotogae</taxon>
        <taxon>Thermotogales</taxon>
        <taxon>Fervidobacteriaceae</taxon>
        <taxon>Fervidobacterium</taxon>
    </lineage>
</organism>
<keyword evidence="2" id="KW-1185">Reference proteome</keyword>
<sequence length="308" mass="35329">MGIFVHEILVYNSEQSEYGTLSANYFSGNIKIKGFYQQPISPDPESMVVINIPWDIIQTTYIELPPVKNYSEMKKIAELEIRRLMDLNEEINLSCIPTVYGKTLVLFVRKSDYDRYKMSRNISFEPDVAYPNILSELLVTKKFPGYWMYLVLGRMSSGIVVMNNNSIINVRILDFSMEDISKIVKEETGFELFEIERSENEELTKAAKRIVDSISIDVLSQIERELIIATNTTEIEKIDIQMISGIVVVCDFKIMRDIILGFEGNFRGKFSEPVLLFPTKDKNKIGLADLGLIYRGGIEIGKVKSIKW</sequence>
<accession>A7HMI3</accession>